<dbReference type="EMBL" id="MRCC01000011">
    <property type="protein sequence ID" value="OKH24983.1"/>
    <property type="molecule type" value="Genomic_DNA"/>
</dbReference>
<feature type="transmembrane region" description="Helical" evidence="1">
    <location>
        <begin position="52"/>
        <end position="74"/>
    </location>
</feature>
<keyword evidence="1" id="KW-0472">Membrane</keyword>
<dbReference type="Proteomes" id="UP000185984">
    <property type="component" value="Unassembled WGS sequence"/>
</dbReference>
<dbReference type="OrthoDB" id="427287at2"/>
<reference evidence="2 3" key="1">
    <citation type="submission" date="2016-11" db="EMBL/GenBank/DDBJ databases">
        <title>Draft Genome Sequences of Nine Cyanobacterial Strains from Diverse Habitats.</title>
        <authorList>
            <person name="Zhu T."/>
            <person name="Hou S."/>
            <person name="Lu X."/>
            <person name="Hess W.R."/>
        </authorList>
    </citation>
    <scope>NUCLEOTIDE SEQUENCE [LARGE SCALE GENOMIC DNA]</scope>
    <source>
        <strain evidence="2 3">5.2 s.c.1</strain>
    </source>
</reference>
<gene>
    <name evidence="2" type="ORF">NIES1031_14105</name>
</gene>
<comment type="caution">
    <text evidence="2">The sequence shown here is derived from an EMBL/GenBank/DDBJ whole genome shotgun (WGS) entry which is preliminary data.</text>
</comment>
<accession>A0A1U7HN13</accession>
<evidence type="ECO:0000313" key="3">
    <source>
        <dbReference type="Proteomes" id="UP000185984"/>
    </source>
</evidence>
<sequence>MKEKLLYWLNTALVADFFLVLLSFFWLAIAVIGHTLNIPLGLDLWYKLWQPVFTPAIGILMAGSIISGLIGWIFKRLNLRQQPKS</sequence>
<proteinExistence type="predicted"/>
<dbReference type="RefSeq" id="WP_073550144.1">
    <property type="nucleotide sequence ID" value="NZ_CAWMVK010000003.1"/>
</dbReference>
<feature type="transmembrane region" description="Helical" evidence="1">
    <location>
        <begin position="7"/>
        <end position="32"/>
    </location>
</feature>
<keyword evidence="1" id="KW-1133">Transmembrane helix</keyword>
<keyword evidence="1" id="KW-0812">Transmembrane</keyword>
<evidence type="ECO:0000313" key="2">
    <source>
        <dbReference type="EMBL" id="OKH24983.1"/>
    </source>
</evidence>
<organism evidence="2 3">
    <name type="scientific">Chroogloeocystis siderophila 5.2 s.c.1</name>
    <dbReference type="NCBI Taxonomy" id="247279"/>
    <lineage>
        <taxon>Bacteria</taxon>
        <taxon>Bacillati</taxon>
        <taxon>Cyanobacteriota</taxon>
        <taxon>Cyanophyceae</taxon>
        <taxon>Oscillatoriophycideae</taxon>
        <taxon>Chroococcales</taxon>
        <taxon>Chroococcaceae</taxon>
        <taxon>Chroogloeocystis</taxon>
    </lineage>
</organism>
<protein>
    <submittedName>
        <fullName evidence="2">Uncharacterized protein</fullName>
    </submittedName>
</protein>
<dbReference type="AlphaFoldDB" id="A0A1U7HN13"/>
<name>A0A1U7HN13_9CHRO</name>
<evidence type="ECO:0000256" key="1">
    <source>
        <dbReference type="SAM" id="Phobius"/>
    </source>
</evidence>
<keyword evidence="3" id="KW-1185">Reference proteome</keyword>
<dbReference type="STRING" id="247279.NIES1031_14105"/>